<protein>
    <submittedName>
        <fullName evidence="1">Uncharacterized protein</fullName>
    </submittedName>
</protein>
<dbReference type="AlphaFoldDB" id="A0A2T8IHZ9"/>
<dbReference type="Gramene" id="PVH37282">
    <property type="protein sequence ID" value="PVH37282"/>
    <property type="gene ID" value="PAHAL_6G282300"/>
</dbReference>
<organism evidence="1">
    <name type="scientific">Panicum hallii</name>
    <dbReference type="NCBI Taxonomy" id="206008"/>
    <lineage>
        <taxon>Eukaryota</taxon>
        <taxon>Viridiplantae</taxon>
        <taxon>Streptophyta</taxon>
        <taxon>Embryophyta</taxon>
        <taxon>Tracheophyta</taxon>
        <taxon>Spermatophyta</taxon>
        <taxon>Magnoliopsida</taxon>
        <taxon>Liliopsida</taxon>
        <taxon>Poales</taxon>
        <taxon>Poaceae</taxon>
        <taxon>PACMAD clade</taxon>
        <taxon>Panicoideae</taxon>
        <taxon>Panicodae</taxon>
        <taxon>Paniceae</taxon>
        <taxon>Panicinae</taxon>
        <taxon>Panicum</taxon>
        <taxon>Panicum sect. Panicum</taxon>
    </lineage>
</organism>
<proteinExistence type="predicted"/>
<sequence length="52" mass="6200">MSTRRSQGHISICTIIFHQKGSYFMKKDDQLHLQAYYTIHHLQTKPNRLPDD</sequence>
<gene>
    <name evidence="1" type="ORF">PAHAL_6G282300</name>
</gene>
<evidence type="ECO:0000313" key="1">
    <source>
        <dbReference type="EMBL" id="PVH37282.1"/>
    </source>
</evidence>
<reference evidence="1" key="1">
    <citation type="submission" date="2018-04" db="EMBL/GenBank/DDBJ databases">
        <title>WGS assembly of Panicum hallii.</title>
        <authorList>
            <person name="Lovell J."/>
            <person name="Jenkins J."/>
            <person name="Lowry D."/>
            <person name="Mamidi S."/>
            <person name="Sreedasyam A."/>
            <person name="Weng X."/>
            <person name="Barry K."/>
            <person name="Bonette J."/>
            <person name="Campitelli B."/>
            <person name="Daum C."/>
            <person name="Gordon S."/>
            <person name="Gould B."/>
            <person name="Lipzen A."/>
            <person name="Macqueen A."/>
            <person name="Palacio-Mejia J."/>
            <person name="Plott C."/>
            <person name="Shakirov E."/>
            <person name="Shu S."/>
            <person name="Yoshinaga Y."/>
            <person name="Zane M."/>
            <person name="Rokhsar D."/>
            <person name="Grimwood J."/>
            <person name="Schmutz J."/>
            <person name="Juenger T."/>
        </authorList>
    </citation>
    <scope>NUCLEOTIDE SEQUENCE [LARGE SCALE GENOMIC DNA]</scope>
    <source>
        <strain evidence="1">FIL2</strain>
    </source>
</reference>
<accession>A0A2T8IHZ9</accession>
<name>A0A2T8IHZ9_9POAL</name>
<dbReference type="Proteomes" id="UP000243499">
    <property type="component" value="Chromosome 6"/>
</dbReference>
<dbReference type="EMBL" id="CM008051">
    <property type="protein sequence ID" value="PVH37282.1"/>
    <property type="molecule type" value="Genomic_DNA"/>
</dbReference>